<accession>A0ABD3PG87</accession>
<dbReference type="SUPFAM" id="SSF54928">
    <property type="entry name" value="RNA-binding domain, RBD"/>
    <property type="match status" value="1"/>
</dbReference>
<feature type="region of interest" description="Disordered" evidence="4">
    <location>
        <begin position="455"/>
        <end position="501"/>
    </location>
</feature>
<dbReference type="InterPro" id="IPR035979">
    <property type="entry name" value="RBD_domain_sf"/>
</dbReference>
<feature type="compositionally biased region" description="Basic residues" evidence="4">
    <location>
        <begin position="483"/>
        <end position="493"/>
    </location>
</feature>
<dbReference type="PROSITE" id="PS50280">
    <property type="entry name" value="SET"/>
    <property type="match status" value="1"/>
</dbReference>
<proteinExistence type="predicted"/>
<gene>
    <name evidence="7" type="ORF">ACHAWO_005114</name>
</gene>
<feature type="compositionally biased region" description="Basic and acidic residues" evidence="4">
    <location>
        <begin position="468"/>
        <end position="482"/>
    </location>
</feature>
<feature type="compositionally biased region" description="Low complexity" evidence="4">
    <location>
        <begin position="194"/>
        <end position="207"/>
    </location>
</feature>
<comment type="caution">
    <text evidence="7">The sequence shown here is derived from an EMBL/GenBank/DDBJ whole genome shotgun (WGS) entry which is preliminary data.</text>
</comment>
<evidence type="ECO:0000259" key="5">
    <source>
        <dbReference type="PROSITE" id="PS50102"/>
    </source>
</evidence>
<feature type="coiled-coil region" evidence="3">
    <location>
        <begin position="328"/>
        <end position="358"/>
    </location>
</feature>
<evidence type="ECO:0000256" key="4">
    <source>
        <dbReference type="SAM" id="MobiDB-lite"/>
    </source>
</evidence>
<keyword evidence="8" id="KW-1185">Reference proteome</keyword>
<evidence type="ECO:0000256" key="1">
    <source>
        <dbReference type="ARBA" id="ARBA00022884"/>
    </source>
</evidence>
<keyword evidence="3" id="KW-0175">Coiled coil</keyword>
<dbReference type="GO" id="GO:0003723">
    <property type="term" value="F:RNA binding"/>
    <property type="evidence" value="ECO:0007669"/>
    <property type="project" value="UniProtKB-UniRule"/>
</dbReference>
<reference evidence="7 8" key="1">
    <citation type="submission" date="2024-10" db="EMBL/GenBank/DDBJ databases">
        <title>Updated reference genomes for cyclostephanoid diatoms.</title>
        <authorList>
            <person name="Roberts W.R."/>
            <person name="Alverson A.J."/>
        </authorList>
    </citation>
    <scope>NUCLEOTIDE SEQUENCE [LARGE SCALE GENOMIC DNA]</scope>
    <source>
        <strain evidence="7 8">AJA010-31</strain>
    </source>
</reference>
<feature type="domain" description="SET" evidence="6">
    <location>
        <begin position="30"/>
        <end position="182"/>
    </location>
</feature>
<dbReference type="PANTHER" id="PTHR48024">
    <property type="entry name" value="GEO13361P1-RELATED"/>
    <property type="match status" value="1"/>
</dbReference>
<evidence type="ECO:0000259" key="6">
    <source>
        <dbReference type="PROSITE" id="PS50280"/>
    </source>
</evidence>
<dbReference type="PROSITE" id="PS50102">
    <property type="entry name" value="RRM"/>
    <property type="match status" value="1"/>
</dbReference>
<dbReference type="InterPro" id="IPR001214">
    <property type="entry name" value="SET_dom"/>
</dbReference>
<dbReference type="Pfam" id="PF00076">
    <property type="entry name" value="RRM_1"/>
    <property type="match status" value="1"/>
</dbReference>
<dbReference type="Gene3D" id="2.170.270.10">
    <property type="entry name" value="SET domain"/>
    <property type="match status" value="1"/>
</dbReference>
<dbReference type="InterPro" id="IPR050886">
    <property type="entry name" value="RNA-binding_reg"/>
</dbReference>
<evidence type="ECO:0008006" key="9">
    <source>
        <dbReference type="Google" id="ProtNLM"/>
    </source>
</evidence>
<dbReference type="SMART" id="SM00360">
    <property type="entry name" value="RRM"/>
    <property type="match status" value="1"/>
</dbReference>
<dbReference type="Proteomes" id="UP001530400">
    <property type="component" value="Unassembled WGS sequence"/>
</dbReference>
<organism evidence="7 8">
    <name type="scientific">Cyclotella atomus</name>
    <dbReference type="NCBI Taxonomy" id="382360"/>
    <lineage>
        <taxon>Eukaryota</taxon>
        <taxon>Sar</taxon>
        <taxon>Stramenopiles</taxon>
        <taxon>Ochrophyta</taxon>
        <taxon>Bacillariophyta</taxon>
        <taxon>Coscinodiscophyceae</taxon>
        <taxon>Thalassiosirophycidae</taxon>
        <taxon>Stephanodiscales</taxon>
        <taxon>Stephanodiscaceae</taxon>
        <taxon>Cyclotella</taxon>
    </lineage>
</organism>
<keyword evidence="1 2" id="KW-0694">RNA-binding</keyword>
<dbReference type="InterPro" id="IPR046341">
    <property type="entry name" value="SET_dom_sf"/>
</dbReference>
<sequence>MQIQNLTGMWDEMYTKYKAEVDLSPSGSSKKVVVVPAEIGDAGSDKGRGIFVTEKVTKGTLVINTDSDTIGIFKDGHTWRKFVATLPPYTGCNVIEWSWVQEFHLEDKDDIRNGLTIMTAWDESNLLNNADWTDSEEDPNVKCGTPPEGWPEKEGGEWGPCLFHYYAINDLEVGEEILMAYGQTSSSHTSLQMSTTSSNNRRPTTRSYKTSDGSSLLDFHNERIKTSGRRGQKTFVDPCKLFIGNLPYDATEDDIRTLFANYWRTSPSQVSDRVESIKIIRDWKTGDSKGYGFLMFYNAIDATSCMNFMKGDGFRIRGRKVNLSQGKKKSVDEDMRLKKKEKRKLKQEQQMEEMMDEEGRVIYSALESVEVDIPEEEDRMSEDDMITFMEKGGLRGVMPLTEELAGYLGQEGLYEDDDEELDYFDENSYDLEDLDDDDDGEDLDNFQYDGVFEEMYNPDEFEDLSEEEEKKRVTMNREQRRAADKRRKKKKLPFKGFGKPN</sequence>
<dbReference type="InterPro" id="IPR012677">
    <property type="entry name" value="Nucleotide-bd_a/b_plait_sf"/>
</dbReference>
<dbReference type="Gene3D" id="3.30.70.330">
    <property type="match status" value="1"/>
</dbReference>
<evidence type="ECO:0000256" key="2">
    <source>
        <dbReference type="PROSITE-ProRule" id="PRU00176"/>
    </source>
</evidence>
<feature type="region of interest" description="Disordered" evidence="4">
    <location>
        <begin position="189"/>
        <end position="213"/>
    </location>
</feature>
<evidence type="ECO:0000313" key="7">
    <source>
        <dbReference type="EMBL" id="KAL3787130.1"/>
    </source>
</evidence>
<feature type="domain" description="RRM" evidence="5">
    <location>
        <begin position="239"/>
        <end position="328"/>
    </location>
</feature>
<dbReference type="InterPro" id="IPR000504">
    <property type="entry name" value="RRM_dom"/>
</dbReference>
<protein>
    <recommendedName>
        <fullName evidence="9">RRM domain-containing protein</fullName>
    </recommendedName>
</protein>
<evidence type="ECO:0000256" key="3">
    <source>
        <dbReference type="SAM" id="Coils"/>
    </source>
</evidence>
<dbReference type="EMBL" id="JALLPJ020000623">
    <property type="protein sequence ID" value="KAL3787130.1"/>
    <property type="molecule type" value="Genomic_DNA"/>
</dbReference>
<feature type="compositionally biased region" description="Acidic residues" evidence="4">
    <location>
        <begin position="456"/>
        <end position="467"/>
    </location>
</feature>
<evidence type="ECO:0000313" key="8">
    <source>
        <dbReference type="Proteomes" id="UP001530400"/>
    </source>
</evidence>
<name>A0ABD3PG87_9STRA</name>
<dbReference type="AlphaFoldDB" id="A0ABD3PG87"/>
<dbReference type="PANTHER" id="PTHR48024:SF56">
    <property type="entry name" value="HETEROGENEOUS NUCLEAR RIBONUCLEOPROTEIN A0"/>
    <property type="match status" value="1"/>
</dbReference>